<dbReference type="EMBL" id="PNBA02000019">
    <property type="protein sequence ID" value="KAG6390895.1"/>
    <property type="molecule type" value="Genomic_DNA"/>
</dbReference>
<evidence type="ECO:0000313" key="1">
    <source>
        <dbReference type="EMBL" id="KAG6390895.1"/>
    </source>
</evidence>
<name>A0A8X8WA34_SALSN</name>
<evidence type="ECO:0000313" key="2">
    <source>
        <dbReference type="Proteomes" id="UP000298416"/>
    </source>
</evidence>
<dbReference type="PANTHER" id="PTHR46250">
    <property type="entry name" value="MYB/SANT-LIKE DNA-BINDING DOMAIN PROTEIN-RELATED"/>
    <property type="match status" value="1"/>
</dbReference>
<dbReference type="AlphaFoldDB" id="A0A8X8WA34"/>
<protein>
    <submittedName>
        <fullName evidence="1">Uncharacterized protein</fullName>
    </submittedName>
</protein>
<keyword evidence="2" id="KW-1185">Reference proteome</keyword>
<organism evidence="1">
    <name type="scientific">Salvia splendens</name>
    <name type="common">Scarlet sage</name>
    <dbReference type="NCBI Taxonomy" id="180675"/>
    <lineage>
        <taxon>Eukaryota</taxon>
        <taxon>Viridiplantae</taxon>
        <taxon>Streptophyta</taxon>
        <taxon>Embryophyta</taxon>
        <taxon>Tracheophyta</taxon>
        <taxon>Spermatophyta</taxon>
        <taxon>Magnoliopsida</taxon>
        <taxon>eudicotyledons</taxon>
        <taxon>Gunneridae</taxon>
        <taxon>Pentapetalae</taxon>
        <taxon>asterids</taxon>
        <taxon>lamiids</taxon>
        <taxon>Lamiales</taxon>
        <taxon>Lamiaceae</taxon>
        <taxon>Nepetoideae</taxon>
        <taxon>Mentheae</taxon>
        <taxon>Salviinae</taxon>
        <taxon>Salvia</taxon>
        <taxon>Salvia subgen. Calosphace</taxon>
        <taxon>core Calosphace</taxon>
    </lineage>
</organism>
<proteinExistence type="predicted"/>
<reference evidence="1" key="1">
    <citation type="submission" date="2018-01" db="EMBL/GenBank/DDBJ databases">
        <authorList>
            <person name="Mao J.F."/>
        </authorList>
    </citation>
    <scope>NUCLEOTIDE SEQUENCE</scope>
    <source>
        <strain evidence="1">Huo1</strain>
        <tissue evidence="1">Leaf</tissue>
    </source>
</reference>
<sequence length="152" mass="16507">MPPPGGAAVATAPPRNITATAAGSVVGDIYVYITDFMGSWGGHTCRDTARAHCNGLEIGNGFRAGYLSKIENNLHAEFPNMDLKGTPHINSKILPWKKTEELWLSTIHFESKWGGQRCQILKWKSIFGKDRASGGVAEELDAVVARLRAQVS</sequence>
<reference evidence="1" key="2">
    <citation type="submission" date="2020-08" db="EMBL/GenBank/DDBJ databases">
        <title>Plant Genome Project.</title>
        <authorList>
            <person name="Zhang R.-G."/>
        </authorList>
    </citation>
    <scope>NUCLEOTIDE SEQUENCE</scope>
    <source>
        <strain evidence="1">Huo1</strain>
        <tissue evidence="1">Leaf</tissue>
    </source>
</reference>
<dbReference type="Proteomes" id="UP000298416">
    <property type="component" value="Unassembled WGS sequence"/>
</dbReference>
<accession>A0A8X8WA34</accession>
<gene>
    <name evidence="1" type="ORF">SASPL_148640</name>
</gene>
<comment type="caution">
    <text evidence="1">The sequence shown here is derived from an EMBL/GenBank/DDBJ whole genome shotgun (WGS) entry which is preliminary data.</text>
</comment>
<dbReference type="PANTHER" id="PTHR46250:SF15">
    <property type="entry name" value="OS01G0523800 PROTEIN"/>
    <property type="match status" value="1"/>
</dbReference>